<sequence length="67" mass="7532">MHGRAMACIVEGTQLFTYGALNGKAFRRKESVTIDLNSIKVRMLKPRRKRAGGGLSQLVGKFMFLKF</sequence>
<comment type="caution">
    <text evidence="1">The sequence shown here is derived from an EMBL/GenBank/DDBJ whole genome shotgun (WGS) entry which is preliminary data.</text>
</comment>
<evidence type="ECO:0000313" key="2">
    <source>
        <dbReference type="Proteomes" id="UP001162131"/>
    </source>
</evidence>
<accession>A0AAU9K2L9</accession>
<gene>
    <name evidence="1" type="ORF">BSTOLATCC_MIC57067</name>
</gene>
<keyword evidence="2" id="KW-1185">Reference proteome</keyword>
<dbReference type="Proteomes" id="UP001162131">
    <property type="component" value="Unassembled WGS sequence"/>
</dbReference>
<name>A0AAU9K2L9_9CILI</name>
<proteinExistence type="predicted"/>
<evidence type="ECO:0000313" key="1">
    <source>
        <dbReference type="EMBL" id="CAG9332778.1"/>
    </source>
</evidence>
<dbReference type="AlphaFoldDB" id="A0AAU9K2L9"/>
<reference evidence="1" key="1">
    <citation type="submission" date="2021-09" db="EMBL/GenBank/DDBJ databases">
        <authorList>
            <consortium name="AG Swart"/>
            <person name="Singh M."/>
            <person name="Singh A."/>
            <person name="Seah K."/>
            <person name="Emmerich C."/>
        </authorList>
    </citation>
    <scope>NUCLEOTIDE SEQUENCE</scope>
    <source>
        <strain evidence="1">ATCC30299</strain>
    </source>
</reference>
<dbReference type="EMBL" id="CAJZBQ010000055">
    <property type="protein sequence ID" value="CAG9332778.1"/>
    <property type="molecule type" value="Genomic_DNA"/>
</dbReference>
<organism evidence="1 2">
    <name type="scientific">Blepharisma stoltei</name>
    <dbReference type="NCBI Taxonomy" id="1481888"/>
    <lineage>
        <taxon>Eukaryota</taxon>
        <taxon>Sar</taxon>
        <taxon>Alveolata</taxon>
        <taxon>Ciliophora</taxon>
        <taxon>Postciliodesmatophora</taxon>
        <taxon>Heterotrichea</taxon>
        <taxon>Heterotrichida</taxon>
        <taxon>Blepharismidae</taxon>
        <taxon>Blepharisma</taxon>
    </lineage>
</organism>
<protein>
    <submittedName>
        <fullName evidence="1">Uncharacterized protein</fullName>
    </submittedName>
</protein>